<evidence type="ECO:0000256" key="7">
    <source>
        <dbReference type="SAM" id="MobiDB-lite"/>
    </source>
</evidence>
<evidence type="ECO:0000256" key="2">
    <source>
        <dbReference type="ARBA" id="ARBA00022737"/>
    </source>
</evidence>
<dbReference type="FunFam" id="1.10.10.60:FF:000010">
    <property type="entry name" value="Transcriptional activator Myb isoform A"/>
    <property type="match status" value="1"/>
</dbReference>
<dbReference type="FunFam" id="1.10.10.60:FF:000016">
    <property type="entry name" value="Transcriptional activator Myb isoform A"/>
    <property type="match status" value="1"/>
</dbReference>
<dbReference type="Gramene" id="mRNA:MD04G0102000">
    <property type="protein sequence ID" value="mRNA:MD04G0102000"/>
    <property type="gene ID" value="MD04G0102000"/>
</dbReference>
<comment type="caution">
    <text evidence="10">The sequence shown here is derived from an EMBL/GenBank/DDBJ whole genome shotgun (WGS) entry which is preliminary data.</text>
</comment>
<dbReference type="InterPro" id="IPR050560">
    <property type="entry name" value="MYB_TF"/>
</dbReference>
<proteinExistence type="predicted"/>
<feature type="compositionally biased region" description="Polar residues" evidence="7">
    <location>
        <begin position="502"/>
        <end position="526"/>
    </location>
</feature>
<keyword evidence="11" id="KW-1185">Reference proteome</keyword>
<evidence type="ECO:0000313" key="10">
    <source>
        <dbReference type="EMBL" id="RXI02234.1"/>
    </source>
</evidence>
<evidence type="ECO:0008006" key="12">
    <source>
        <dbReference type="Google" id="ProtNLM"/>
    </source>
</evidence>
<keyword evidence="3" id="KW-0805">Transcription regulation</keyword>
<dbReference type="AlphaFoldDB" id="A0A498K7G0"/>
<dbReference type="PROSITE" id="PS50090">
    <property type="entry name" value="MYB_LIKE"/>
    <property type="match status" value="3"/>
</dbReference>
<name>A0A498K7G0_MALDO</name>
<accession>A0A498K7G0</accession>
<dbReference type="FunFam" id="1.10.10.60:FF:000324">
    <property type="entry name" value="Transcription factor MYB3R-2"/>
    <property type="match status" value="1"/>
</dbReference>
<keyword evidence="5" id="KW-0804">Transcription</keyword>
<dbReference type="PROSITE" id="PS51294">
    <property type="entry name" value="HTH_MYB"/>
    <property type="match status" value="3"/>
</dbReference>
<feature type="domain" description="HTH myb-type" evidence="9">
    <location>
        <begin position="124"/>
        <end position="179"/>
    </location>
</feature>
<dbReference type="Pfam" id="PF00249">
    <property type="entry name" value="Myb_DNA-binding"/>
    <property type="match status" value="3"/>
</dbReference>
<dbReference type="PANTHER" id="PTHR45614:SF194">
    <property type="entry name" value="TRANSCRIPTION FACTOR MYB3R-3-RELATED"/>
    <property type="match status" value="1"/>
</dbReference>
<dbReference type="CDD" id="cd00167">
    <property type="entry name" value="SANT"/>
    <property type="match status" value="3"/>
</dbReference>
<dbReference type="Gene3D" id="1.10.10.60">
    <property type="entry name" value="Homeodomain-like"/>
    <property type="match status" value="3"/>
</dbReference>
<comment type="subcellular location">
    <subcellularLocation>
        <location evidence="1">Nucleus</location>
    </subcellularLocation>
</comment>
<dbReference type="InterPro" id="IPR001005">
    <property type="entry name" value="SANT/Myb"/>
</dbReference>
<feature type="domain" description="HTH myb-type" evidence="9">
    <location>
        <begin position="180"/>
        <end position="230"/>
    </location>
</feature>
<keyword evidence="2" id="KW-0677">Repeat</keyword>
<dbReference type="SUPFAM" id="SSF46689">
    <property type="entry name" value="Homeodomain-like"/>
    <property type="match status" value="2"/>
</dbReference>
<dbReference type="GO" id="GO:0000978">
    <property type="term" value="F:RNA polymerase II cis-regulatory region sequence-specific DNA binding"/>
    <property type="evidence" value="ECO:0007669"/>
    <property type="project" value="TreeGrafter"/>
</dbReference>
<evidence type="ECO:0000256" key="5">
    <source>
        <dbReference type="ARBA" id="ARBA00023163"/>
    </source>
</evidence>
<organism evidence="10 11">
    <name type="scientific">Malus domestica</name>
    <name type="common">Apple</name>
    <name type="synonym">Pyrus malus</name>
    <dbReference type="NCBI Taxonomy" id="3750"/>
    <lineage>
        <taxon>Eukaryota</taxon>
        <taxon>Viridiplantae</taxon>
        <taxon>Streptophyta</taxon>
        <taxon>Embryophyta</taxon>
        <taxon>Tracheophyta</taxon>
        <taxon>Spermatophyta</taxon>
        <taxon>Magnoliopsida</taxon>
        <taxon>eudicotyledons</taxon>
        <taxon>Gunneridae</taxon>
        <taxon>Pentapetalae</taxon>
        <taxon>rosids</taxon>
        <taxon>fabids</taxon>
        <taxon>Rosales</taxon>
        <taxon>Rosaceae</taxon>
        <taxon>Amygdaloideae</taxon>
        <taxon>Maleae</taxon>
        <taxon>Malus</taxon>
    </lineage>
</organism>
<dbReference type="InterPro" id="IPR009057">
    <property type="entry name" value="Homeodomain-like_sf"/>
</dbReference>
<feature type="domain" description="Myb-like" evidence="8">
    <location>
        <begin position="72"/>
        <end position="123"/>
    </location>
</feature>
<evidence type="ECO:0000256" key="4">
    <source>
        <dbReference type="ARBA" id="ARBA00023125"/>
    </source>
</evidence>
<evidence type="ECO:0000259" key="9">
    <source>
        <dbReference type="PROSITE" id="PS51294"/>
    </source>
</evidence>
<dbReference type="EMBL" id="RDQH01000330">
    <property type="protein sequence ID" value="RXI02234.1"/>
    <property type="molecule type" value="Genomic_DNA"/>
</dbReference>
<evidence type="ECO:0000256" key="1">
    <source>
        <dbReference type="ARBA" id="ARBA00004123"/>
    </source>
</evidence>
<reference evidence="10 11" key="1">
    <citation type="submission" date="2018-10" db="EMBL/GenBank/DDBJ databases">
        <title>A high-quality apple genome assembly.</title>
        <authorList>
            <person name="Hu J."/>
        </authorList>
    </citation>
    <scope>NUCLEOTIDE SEQUENCE [LARGE SCALE GENOMIC DNA]</scope>
    <source>
        <strain evidence="11">cv. HFTH1</strain>
        <tissue evidence="10">Young leaf</tissue>
    </source>
</reference>
<dbReference type="InterPro" id="IPR017930">
    <property type="entry name" value="Myb_dom"/>
</dbReference>
<keyword evidence="4" id="KW-0238">DNA-binding</keyword>
<dbReference type="Proteomes" id="UP000290289">
    <property type="component" value="Chromosome 4"/>
</dbReference>
<dbReference type="GO" id="GO:0005634">
    <property type="term" value="C:nucleus"/>
    <property type="evidence" value="ECO:0007669"/>
    <property type="project" value="UniProtKB-SubCell"/>
</dbReference>
<gene>
    <name evidence="10" type="ORF">DVH24_026764</name>
</gene>
<feature type="region of interest" description="Disordered" evidence="7">
    <location>
        <begin position="33"/>
        <end position="82"/>
    </location>
</feature>
<dbReference type="PANTHER" id="PTHR45614">
    <property type="entry name" value="MYB PROTEIN-RELATED"/>
    <property type="match status" value="1"/>
</dbReference>
<protein>
    <recommendedName>
        <fullName evidence="12">MYB domain class transcription factor</fullName>
    </recommendedName>
</protein>
<evidence type="ECO:0000313" key="11">
    <source>
        <dbReference type="Proteomes" id="UP000290289"/>
    </source>
</evidence>
<evidence type="ECO:0000259" key="8">
    <source>
        <dbReference type="PROSITE" id="PS50090"/>
    </source>
</evidence>
<dbReference type="GO" id="GO:0000981">
    <property type="term" value="F:DNA-binding transcription factor activity, RNA polymerase II-specific"/>
    <property type="evidence" value="ECO:0007669"/>
    <property type="project" value="TreeGrafter"/>
</dbReference>
<feature type="compositionally biased region" description="Low complexity" evidence="7">
    <location>
        <begin position="33"/>
        <end position="64"/>
    </location>
</feature>
<feature type="region of interest" description="Disordered" evidence="7">
    <location>
        <begin position="493"/>
        <end position="527"/>
    </location>
</feature>
<feature type="compositionally biased region" description="Polar residues" evidence="7">
    <location>
        <begin position="263"/>
        <end position="277"/>
    </location>
</feature>
<keyword evidence="6" id="KW-0539">Nucleus</keyword>
<evidence type="ECO:0000256" key="3">
    <source>
        <dbReference type="ARBA" id="ARBA00023015"/>
    </source>
</evidence>
<feature type="domain" description="Myb-like" evidence="8">
    <location>
        <begin position="176"/>
        <end position="226"/>
    </location>
</feature>
<evidence type="ECO:0000256" key="6">
    <source>
        <dbReference type="ARBA" id="ARBA00023242"/>
    </source>
</evidence>
<feature type="domain" description="HTH myb-type" evidence="9">
    <location>
        <begin position="77"/>
        <end position="123"/>
    </location>
</feature>
<feature type="domain" description="Myb-like" evidence="8">
    <location>
        <begin position="124"/>
        <end position="175"/>
    </location>
</feature>
<dbReference type="SMART" id="SM00717">
    <property type="entry name" value="SANT"/>
    <property type="match status" value="3"/>
</dbReference>
<sequence length="615" mass="67312">MSSNSIPATSSQAEEEMAGVKLEEYCLENKQSTAASSSSVSQGSGSGSAIIKSPGACSPASASPTQRRTSGPIRRAKGGWTPQEDETLRVAVAAFKGKSWKKIAEFFPDRSEVQCLHRWQKVLNPELVKGPWTQEEDDKIIELVARYGPTKWSLIAKSLPGRIGKQCRERWHNHLNPDIKKEAWTLEEELALMNAHQMHGNKWAEIAKVLPGRTDNAIKNHWNSSLKKKLEFYLATGKLPPPPKYGTKETRTSATKKLLVCSTKGSDSTAQTSSGNADMSKLDEDGKDQFESAAPPQDMGASPSVHPNESADSEGVKCNLRLSFMDLSCSNSDSGPKFENFRVNRMPQIENSVINSQAESENCVFNNQLDEDRVKTTSLPVETPGYGSLYYEPPPPESCAQFDSGFSNMHRLQYDYTSSPNLSPISFFTPPSANGSGLCNQSPESILKIAAKTFPNTPSILRKRKTIGQEQLPRNKVAIVDLESGIVDCESVREQERHKNSAEVSGSQDGSSCESPTNNGISTIGSNGKAFNASPPYRLRARRTAVFKSVEKQLEFTCDKEYDANSKSMELSANGGSAVIKDSTHPTKMGGQRRAILLTLADTVELVIFPSLQSF</sequence>
<feature type="compositionally biased region" description="Basic and acidic residues" evidence="7">
    <location>
        <begin position="280"/>
        <end position="290"/>
    </location>
</feature>
<feature type="region of interest" description="Disordered" evidence="7">
    <location>
        <begin position="261"/>
        <end position="313"/>
    </location>
</feature>